<reference evidence="2 3" key="3">
    <citation type="submission" date="2020-12" db="EMBL/GenBank/DDBJ databases">
        <title>Comparative genomics of Clostridium perfringens reveals patterns of host-associated phylogenetic clades and virulence factors.</title>
        <authorList>
            <person name="Smith A.H."/>
            <person name="Geier R."/>
        </authorList>
    </citation>
    <scope>NUCLEOTIDE SEQUENCE [LARGE SCALE GENOMIC DNA]</scope>
    <source>
        <strain evidence="2 3">CHD15829P</strain>
    </source>
</reference>
<dbReference type="AlphaFoldDB" id="A0AAP5SNL4"/>
<dbReference type="Proteomes" id="UP000855421">
    <property type="component" value="Unassembled WGS sequence"/>
</dbReference>
<evidence type="ECO:0000313" key="1">
    <source>
        <dbReference type="EMBL" id="HAT4296736.1"/>
    </source>
</evidence>
<proteinExistence type="predicted"/>
<reference evidence="1" key="2">
    <citation type="submission" date="2020-07" db="EMBL/GenBank/DDBJ databases">
        <authorList>
            <consortium name="NCBI Pathogen Detection Project"/>
        </authorList>
    </citation>
    <scope>NUCLEOTIDE SEQUENCE</scope>
    <source>
        <strain evidence="1">C25</strain>
    </source>
</reference>
<dbReference type="Proteomes" id="UP000668358">
    <property type="component" value="Unassembled WGS sequence"/>
</dbReference>
<protein>
    <submittedName>
        <fullName evidence="2">Uncharacterized protein</fullName>
    </submittedName>
</protein>
<dbReference type="RefSeq" id="WP_057231044.1">
    <property type="nucleotide sequence ID" value="NZ_CATNXT010000001.1"/>
</dbReference>
<organism evidence="2 3">
    <name type="scientific">Clostridium perfringens</name>
    <dbReference type="NCBI Taxonomy" id="1502"/>
    <lineage>
        <taxon>Bacteria</taxon>
        <taxon>Bacillati</taxon>
        <taxon>Bacillota</taxon>
        <taxon>Clostridia</taxon>
        <taxon>Eubacteriales</taxon>
        <taxon>Clostridiaceae</taxon>
        <taxon>Clostridium</taxon>
    </lineage>
</organism>
<accession>A0AAP5SNL4</accession>
<evidence type="ECO:0000313" key="2">
    <source>
        <dbReference type="EMBL" id="MBO3415249.1"/>
    </source>
</evidence>
<dbReference type="EMBL" id="DACTBT010000001">
    <property type="protein sequence ID" value="HAT4296736.1"/>
    <property type="molecule type" value="Genomic_DNA"/>
</dbReference>
<dbReference type="EMBL" id="JAENRE010000001">
    <property type="protein sequence ID" value="MBO3415249.1"/>
    <property type="molecule type" value="Genomic_DNA"/>
</dbReference>
<name>A0AAP5SNL4_CLOPF</name>
<sequence>MKIVIENLDINRIKVSINYGGKEYSEVWEEKVPGLMARDANGIANQMLKDNVIYDQDDIEDIIGRIDLSKMLLFTL</sequence>
<comment type="caution">
    <text evidence="2">The sequence shown here is derived from an EMBL/GenBank/DDBJ whole genome shotgun (WGS) entry which is preliminary data.</text>
</comment>
<gene>
    <name evidence="1" type="ORF">I9063_000025</name>
    <name evidence="2" type="ORF">JJB78_01750</name>
</gene>
<reference evidence="1" key="1">
    <citation type="journal article" date="2018" name="Genome Biol.">
        <title>SKESA: strategic k-mer extension for scrupulous assemblies.</title>
        <authorList>
            <person name="Souvorov A."/>
            <person name="Agarwala R."/>
            <person name="Lipman D.J."/>
        </authorList>
    </citation>
    <scope>NUCLEOTIDE SEQUENCE</scope>
    <source>
        <strain evidence="1">C25</strain>
    </source>
</reference>
<evidence type="ECO:0000313" key="3">
    <source>
        <dbReference type="Proteomes" id="UP000668358"/>
    </source>
</evidence>